<evidence type="ECO:0000256" key="12">
    <source>
        <dbReference type="ARBA" id="ARBA00023157"/>
    </source>
</evidence>
<gene>
    <name evidence="23" type="primary">LOC102366872</name>
</gene>
<comment type="subcellular location">
    <subcellularLocation>
        <location evidence="1">Membrane</location>
        <topology evidence="1">Single-pass type I membrane protein</topology>
    </subcellularLocation>
</comment>
<dbReference type="OMA" id="SYAQSRC"/>
<dbReference type="Gene3D" id="3.40.50.10140">
    <property type="entry name" value="Toll/interleukin-1 receptor homology (TIR) domain"/>
    <property type="match status" value="1"/>
</dbReference>
<dbReference type="FunCoup" id="H3B6E0">
    <property type="interactions" value="526"/>
</dbReference>
<keyword evidence="5" id="KW-0433">Leucine-rich repeat</keyword>
<keyword evidence="15 19" id="KW-0395">Inflammatory response</keyword>
<dbReference type="PROSITE" id="PS50104">
    <property type="entry name" value="TIR"/>
    <property type="match status" value="1"/>
</dbReference>
<evidence type="ECO:0000256" key="9">
    <source>
        <dbReference type="ARBA" id="ARBA00022859"/>
    </source>
</evidence>
<evidence type="ECO:0000256" key="3">
    <source>
        <dbReference type="ARBA" id="ARBA00022553"/>
    </source>
</evidence>
<evidence type="ECO:0000256" key="18">
    <source>
        <dbReference type="ARBA" id="ARBA00072833"/>
    </source>
</evidence>
<dbReference type="InterPro" id="IPR035897">
    <property type="entry name" value="Toll_tir_struct_dom_sf"/>
</dbReference>
<dbReference type="GO" id="GO:0002224">
    <property type="term" value="P:toll-like receptor signaling pathway"/>
    <property type="evidence" value="ECO:0007669"/>
    <property type="project" value="InterPro"/>
</dbReference>
<comment type="similarity">
    <text evidence="2 19">Belongs to the Toll-like receptor family.</text>
</comment>
<protein>
    <recommendedName>
        <fullName evidence="18">Toll-like receptor 5</fullName>
    </recommendedName>
</protein>
<dbReference type="SMART" id="SM00369">
    <property type="entry name" value="LRR_TYP"/>
    <property type="match status" value="10"/>
</dbReference>
<feature type="transmembrane region" description="Helical" evidence="20">
    <location>
        <begin position="644"/>
        <end position="667"/>
    </location>
</feature>
<evidence type="ECO:0000256" key="5">
    <source>
        <dbReference type="ARBA" id="ARBA00022614"/>
    </source>
</evidence>
<dbReference type="InterPro" id="IPR000483">
    <property type="entry name" value="Cys-rich_flank_reg_C"/>
</dbReference>
<evidence type="ECO:0000256" key="4">
    <source>
        <dbReference type="ARBA" id="ARBA00022588"/>
    </source>
</evidence>
<dbReference type="eggNOG" id="KOG4641">
    <property type="taxonomic scope" value="Eukaryota"/>
</dbReference>
<dbReference type="InParanoid" id="H3B6E0"/>
<evidence type="ECO:0000256" key="11">
    <source>
        <dbReference type="ARBA" id="ARBA00023136"/>
    </source>
</evidence>
<dbReference type="Ensembl" id="ENSLACT00000017589.1">
    <property type="protein sequence ID" value="ENSLACP00000017461.1"/>
    <property type="gene ID" value="ENSLACG00000015379.1"/>
</dbReference>
<evidence type="ECO:0000256" key="10">
    <source>
        <dbReference type="ARBA" id="ARBA00022989"/>
    </source>
</evidence>
<dbReference type="FunFam" id="3.40.50.10140:FF:000001">
    <property type="entry name" value="Toll-like receptor 2"/>
    <property type="match status" value="1"/>
</dbReference>
<name>H3B6E0_LATCH</name>
<dbReference type="GO" id="GO:0005886">
    <property type="term" value="C:plasma membrane"/>
    <property type="evidence" value="ECO:0007669"/>
    <property type="project" value="TreeGrafter"/>
</dbReference>
<dbReference type="PROSITE" id="PS51450">
    <property type="entry name" value="LRR"/>
    <property type="match status" value="3"/>
</dbReference>
<evidence type="ECO:0000256" key="7">
    <source>
        <dbReference type="ARBA" id="ARBA00022729"/>
    </source>
</evidence>
<dbReference type="Proteomes" id="UP000008672">
    <property type="component" value="Unassembled WGS sequence"/>
</dbReference>
<organism evidence="23 24">
    <name type="scientific">Latimeria chalumnae</name>
    <name type="common">Coelacanth</name>
    <dbReference type="NCBI Taxonomy" id="7897"/>
    <lineage>
        <taxon>Eukaryota</taxon>
        <taxon>Metazoa</taxon>
        <taxon>Chordata</taxon>
        <taxon>Craniata</taxon>
        <taxon>Vertebrata</taxon>
        <taxon>Euteleostomi</taxon>
        <taxon>Coelacanthiformes</taxon>
        <taxon>Coelacanthidae</taxon>
        <taxon>Latimeria</taxon>
    </lineage>
</organism>
<evidence type="ECO:0000256" key="8">
    <source>
        <dbReference type="ARBA" id="ARBA00022737"/>
    </source>
</evidence>
<dbReference type="GO" id="GO:0004888">
    <property type="term" value="F:transmembrane signaling receptor activity"/>
    <property type="evidence" value="ECO:0007669"/>
    <property type="project" value="InterPro"/>
</dbReference>
<dbReference type="InterPro" id="IPR003591">
    <property type="entry name" value="Leu-rich_rpt_typical-subtyp"/>
</dbReference>
<sequence>KMWYNLLLVIFGATLITSDSPCKVINQIVDCSFRKLTQVPFVPEDTTELILNFNYIQEVNSSSFPRLQRLKVLQIGTQFTKHLNVGKEAFENLPSLLILDLGDNGLLKLDPDAFVGLVNVKVLLLYHNRLDGSILESDYLRDMVSLEKLDLFGNVIRRLTPHSLFSNLSSFNFLNLKLNQISTLCETDLYSFRGKHFTLINLSSNRLYNLYHQCGNPFRNITLESLDLSSNGMTAEGMQKFFTATKGTKINHITIQSNIVGRSFGYFNLKDPDRQTFAGLSDSFVKILDVSKCFIFSLNPSVFYQLQYLDTLILSSNKINEIKRMAFNGLNNLQILNLSSNLLGEIYDYTFQGLDNIMHIDLQKNHIGAIQHRSFNGLEKLQILNLRDNSITTLHTIANIPSLRFVSFGENKLQSSYGLQDISQNISLINFLGNRFVNLDELFGVMQIPTMQYISFRNNRLSICVINAPNIPQINQLIFLDLSENMLQLIWGAGQCLDVFMNFSKLKELYLQDNLLAFLPKDVFRGLTSLQTLNLSYNSLSYIATDTFPRNVKILDLSRNHLVSPRAEAFNFVDALDLRENQFICDCALKNLILWLNETNTTFLSPKEDTYCVFPEDLFKVPLHLLSVEGCEEDDEATVKSLKLTLFVFTFAALLIFIAVVIIFTHFRGHFFIWYKKITLKVLGVPKEEKDNIGYKYDAYLCFCNKDFDWVQKAVLEQLDSQYKENNRYHLCFEDRDFIPGYDHITNIRDAIWSSKKTICIVTREFLKDGWCIEAFNLAQSRYFHDCKDVLIVVVVGRIPQYHLMKYKPIRAFMQSRPYLRWPEELQDVDWFLEKLAYLILKKKTVKRKTNNIRLQRIKTVT</sequence>
<dbReference type="FunFam" id="3.80.10.10:FF:000306">
    <property type="entry name" value="Toll-like receptor 5"/>
    <property type="match status" value="1"/>
</dbReference>
<keyword evidence="9 19" id="KW-0391">Immunity</keyword>
<dbReference type="InterPro" id="IPR032675">
    <property type="entry name" value="LRR_dom_sf"/>
</dbReference>
<dbReference type="PANTHER" id="PTHR24365:SF525">
    <property type="entry name" value="TOLL-LIKE RECEPTOR 5"/>
    <property type="match status" value="1"/>
</dbReference>
<dbReference type="InterPro" id="IPR017241">
    <property type="entry name" value="Toll-like_receptor"/>
</dbReference>
<keyword evidence="3" id="KW-0597">Phosphoprotein</keyword>
<dbReference type="FunFam" id="3.80.10.10:FF:000365">
    <property type="entry name" value="Toll-like receptor 5"/>
    <property type="match status" value="1"/>
</dbReference>
<evidence type="ECO:0000256" key="21">
    <source>
        <dbReference type="SAM" id="SignalP"/>
    </source>
</evidence>
<keyword evidence="8" id="KW-0677">Repeat</keyword>
<keyword evidence="13 19" id="KW-0675">Receptor</keyword>
<evidence type="ECO:0000256" key="6">
    <source>
        <dbReference type="ARBA" id="ARBA00022692"/>
    </source>
</evidence>
<feature type="signal peptide" evidence="21">
    <location>
        <begin position="1"/>
        <end position="18"/>
    </location>
</feature>
<reference evidence="23" key="3">
    <citation type="submission" date="2025-09" db="UniProtKB">
        <authorList>
            <consortium name="Ensembl"/>
        </authorList>
    </citation>
    <scope>IDENTIFICATION</scope>
</reference>
<evidence type="ECO:0000256" key="1">
    <source>
        <dbReference type="ARBA" id="ARBA00004479"/>
    </source>
</evidence>
<keyword evidence="11 20" id="KW-0472">Membrane</keyword>
<evidence type="ECO:0000256" key="20">
    <source>
        <dbReference type="SAM" id="Phobius"/>
    </source>
</evidence>
<dbReference type="SUPFAM" id="SSF52200">
    <property type="entry name" value="Toll/Interleukin receptor TIR domain"/>
    <property type="match status" value="1"/>
</dbReference>
<keyword evidence="6 20" id="KW-0812">Transmembrane</keyword>
<reference evidence="23" key="2">
    <citation type="submission" date="2025-08" db="UniProtKB">
        <authorList>
            <consortium name="Ensembl"/>
        </authorList>
    </citation>
    <scope>IDENTIFICATION</scope>
</reference>
<dbReference type="SMART" id="SM00255">
    <property type="entry name" value="TIR"/>
    <property type="match status" value="1"/>
</dbReference>
<evidence type="ECO:0000259" key="22">
    <source>
        <dbReference type="PROSITE" id="PS50104"/>
    </source>
</evidence>
<evidence type="ECO:0000256" key="17">
    <source>
        <dbReference type="ARBA" id="ARBA00062299"/>
    </source>
</evidence>
<dbReference type="GeneTree" id="ENSGT00940000167009"/>
<evidence type="ECO:0000256" key="15">
    <source>
        <dbReference type="ARBA" id="ARBA00023198"/>
    </source>
</evidence>
<evidence type="ECO:0000256" key="2">
    <source>
        <dbReference type="ARBA" id="ARBA00009634"/>
    </source>
</evidence>
<comment type="function">
    <text evidence="16">Pattern recognition receptor (PRR) located on the cell surface that participates in the activation of innate immunity and inflammatory response. Recognizes small molecular motifs named pathogen-associated molecular pattern (PAMPs) expressed by pathogens and microbe-associated molecular patterns (MAMPs) usually expressed by resident microbiota. Upon ligand binding such as bacterial flagellins, recruits intracellular adapter proteins MYD88 and TRIF leading to NF-kappa-B activation, cytokine secretion and induction of the inflammatory response. Plays thereby an important role in the relationship between the intestinal epithelium and enteric microbes and contributes to the gut microbiota composition throughout life.</text>
</comment>
<evidence type="ECO:0000256" key="16">
    <source>
        <dbReference type="ARBA" id="ARBA00057507"/>
    </source>
</evidence>
<feature type="chain" id="PRO_5003579841" description="Toll-like receptor 5" evidence="21">
    <location>
        <begin position="19"/>
        <end position="862"/>
    </location>
</feature>
<dbReference type="Pfam" id="PF13516">
    <property type="entry name" value="LRR_6"/>
    <property type="match status" value="1"/>
</dbReference>
<reference evidence="24" key="1">
    <citation type="submission" date="2011-08" db="EMBL/GenBank/DDBJ databases">
        <title>The draft genome of Latimeria chalumnae.</title>
        <authorList>
            <person name="Di Palma F."/>
            <person name="Alfoldi J."/>
            <person name="Johnson J."/>
            <person name="Berlin A."/>
            <person name="Gnerre S."/>
            <person name="Jaffe D."/>
            <person name="MacCallum I."/>
            <person name="Young S."/>
            <person name="Walker B.J."/>
            <person name="Lander E."/>
            <person name="Lindblad-Toh K."/>
        </authorList>
    </citation>
    <scope>NUCLEOTIDE SEQUENCE [LARGE SCALE GENOMIC DNA]</scope>
    <source>
        <strain evidence="24">Wild caught</strain>
    </source>
</reference>
<dbReference type="SMART" id="SM00082">
    <property type="entry name" value="LRRCT"/>
    <property type="match status" value="1"/>
</dbReference>
<evidence type="ECO:0000256" key="13">
    <source>
        <dbReference type="ARBA" id="ARBA00023170"/>
    </source>
</evidence>
<dbReference type="GO" id="GO:0006954">
    <property type="term" value="P:inflammatory response"/>
    <property type="evidence" value="ECO:0007669"/>
    <property type="project" value="UniProtKB-UniRule"/>
</dbReference>
<keyword evidence="24" id="KW-1185">Reference proteome</keyword>
<evidence type="ECO:0000256" key="19">
    <source>
        <dbReference type="PIRNR" id="PIRNR037595"/>
    </source>
</evidence>
<dbReference type="InterPro" id="IPR001611">
    <property type="entry name" value="Leu-rich_rpt"/>
</dbReference>
<dbReference type="FunFam" id="3.80.10.10:FF:000592">
    <property type="entry name" value="Toll-like receptor 5"/>
    <property type="match status" value="1"/>
</dbReference>
<evidence type="ECO:0000313" key="24">
    <source>
        <dbReference type="Proteomes" id="UP000008672"/>
    </source>
</evidence>
<dbReference type="Pfam" id="PF01582">
    <property type="entry name" value="TIR"/>
    <property type="match status" value="1"/>
</dbReference>
<keyword evidence="4 19" id="KW-0399">Innate immunity</keyword>
<dbReference type="SUPFAM" id="SSF52058">
    <property type="entry name" value="L domain-like"/>
    <property type="match status" value="2"/>
</dbReference>
<keyword evidence="7 21" id="KW-0732">Signal</keyword>
<comment type="subunit">
    <text evidence="17">Homodimer. Interacts with MYD88 (via TIR domain). Interacts with TICAM1 (via TIR domain). Interacts with UNC93B1; this interaction is essential for proper TLR5 localization to the plasma membrane.</text>
</comment>
<evidence type="ECO:0000256" key="14">
    <source>
        <dbReference type="ARBA" id="ARBA00023180"/>
    </source>
</evidence>
<accession>H3B6E0</accession>
<dbReference type="GO" id="GO:0045087">
    <property type="term" value="P:innate immune response"/>
    <property type="evidence" value="ECO:0007669"/>
    <property type="project" value="UniProtKB-UniRule"/>
</dbReference>
<feature type="domain" description="TIR" evidence="22">
    <location>
        <begin position="695"/>
        <end position="840"/>
    </location>
</feature>
<evidence type="ECO:0000313" key="23">
    <source>
        <dbReference type="Ensembl" id="ENSLACP00000017461.1"/>
    </source>
</evidence>
<dbReference type="InterPro" id="IPR000157">
    <property type="entry name" value="TIR_dom"/>
</dbReference>
<keyword evidence="12" id="KW-1015">Disulfide bond</keyword>
<proteinExistence type="inferred from homology"/>
<dbReference type="Pfam" id="PF13855">
    <property type="entry name" value="LRR_8"/>
    <property type="match status" value="3"/>
</dbReference>
<dbReference type="PIRSF" id="PIRSF037595">
    <property type="entry name" value="Toll-like_receptor"/>
    <property type="match status" value="1"/>
</dbReference>
<dbReference type="PANTHER" id="PTHR24365">
    <property type="entry name" value="TOLL-LIKE RECEPTOR"/>
    <property type="match status" value="1"/>
</dbReference>
<dbReference type="HOGENOM" id="CLU_006000_4_0_1"/>
<dbReference type="EMBL" id="AFYH01094824">
    <property type="status" value="NOT_ANNOTATED_CDS"/>
    <property type="molecule type" value="Genomic_DNA"/>
</dbReference>
<keyword evidence="14" id="KW-0325">Glycoprotein</keyword>
<dbReference type="STRING" id="7897.ENSLACP00000017461"/>
<dbReference type="AlphaFoldDB" id="H3B6E0"/>
<dbReference type="Gene3D" id="3.80.10.10">
    <property type="entry name" value="Ribonuclease Inhibitor"/>
    <property type="match status" value="3"/>
</dbReference>
<keyword evidence="10 20" id="KW-1133">Transmembrane helix</keyword>